<proteinExistence type="predicted"/>
<evidence type="ECO:0000256" key="7">
    <source>
        <dbReference type="ARBA" id="ARBA00023267"/>
    </source>
</evidence>
<name>A0A8J6J8I0_9FIRM</name>
<accession>A0A8J6J8I0</accession>
<dbReference type="InterPro" id="IPR001882">
    <property type="entry name" value="Biotin_BS"/>
</dbReference>
<reference evidence="11" key="1">
    <citation type="submission" date="2020-08" db="EMBL/GenBank/DDBJ databases">
        <title>Genome public.</title>
        <authorList>
            <person name="Liu C."/>
            <person name="Sun Q."/>
        </authorList>
    </citation>
    <scope>NUCLEOTIDE SEQUENCE</scope>
    <source>
        <strain evidence="11">NSJ-23</strain>
    </source>
</reference>
<dbReference type="GO" id="GO:0003989">
    <property type="term" value="F:acetyl-CoA carboxylase activity"/>
    <property type="evidence" value="ECO:0007669"/>
    <property type="project" value="InterPro"/>
</dbReference>
<dbReference type="AlphaFoldDB" id="A0A8J6J8I0"/>
<gene>
    <name evidence="11" type="ORF">H8S11_07860</name>
</gene>
<evidence type="ECO:0000256" key="8">
    <source>
        <dbReference type="RuleBase" id="RU364072"/>
    </source>
</evidence>
<keyword evidence="5 8" id="KW-0443">Lipid metabolism</keyword>
<keyword evidence="6 8" id="KW-0275">Fatty acid biosynthesis</keyword>
<keyword evidence="3 8" id="KW-0444">Lipid biosynthesis</keyword>
<feature type="compositionally biased region" description="Low complexity" evidence="9">
    <location>
        <begin position="37"/>
        <end position="47"/>
    </location>
</feature>
<evidence type="ECO:0000313" key="11">
    <source>
        <dbReference type="EMBL" id="MBC5722726.1"/>
    </source>
</evidence>
<dbReference type="InterPro" id="IPR001249">
    <property type="entry name" value="AcCoA_biotinCC"/>
</dbReference>
<dbReference type="GO" id="GO:0006633">
    <property type="term" value="P:fatty acid biosynthetic process"/>
    <property type="evidence" value="ECO:0007669"/>
    <property type="project" value="UniProtKB-UniPathway"/>
</dbReference>
<dbReference type="RefSeq" id="WP_186852759.1">
    <property type="nucleotide sequence ID" value="NZ_JACOPO010000004.1"/>
</dbReference>
<keyword evidence="4 8" id="KW-0276">Fatty acid metabolism</keyword>
<dbReference type="PANTHER" id="PTHR45266:SF3">
    <property type="entry name" value="OXALOACETATE DECARBOXYLASE ALPHA CHAIN"/>
    <property type="match status" value="1"/>
</dbReference>
<comment type="pathway">
    <text evidence="1 8">Lipid metabolism; fatty acid biosynthesis.</text>
</comment>
<evidence type="ECO:0000256" key="9">
    <source>
        <dbReference type="SAM" id="MobiDB-lite"/>
    </source>
</evidence>
<dbReference type="SUPFAM" id="SSF51230">
    <property type="entry name" value="Single hybrid motif"/>
    <property type="match status" value="1"/>
</dbReference>
<dbReference type="InterPro" id="IPR000089">
    <property type="entry name" value="Biotin_lipoyl"/>
</dbReference>
<dbReference type="InterPro" id="IPR050709">
    <property type="entry name" value="Biotin_Carboxyl_Carrier/Decarb"/>
</dbReference>
<sequence>MTNQEIFDLISRFEDSSLHTLKLSTQDFSIELSRGGAPVSTASAVPSAPAPRPTGGESRPDRNSGPTVKAPLVGTYYAAPAPGQPPFVSVGDRVKKGQPLCLIEAMKMMSEIPAPCDCVIEEVLKADGQLAAFDEPLFRYQPC</sequence>
<dbReference type="EMBL" id="JACOPO010000004">
    <property type="protein sequence ID" value="MBC5722726.1"/>
    <property type="molecule type" value="Genomic_DNA"/>
</dbReference>
<comment type="function">
    <text evidence="8">This protein is a component of the acetyl coenzyme A carboxylase complex; first, biotin carboxylase catalyzes the carboxylation of the carrier protein and then the transcarboxylase transfers the carboxyl group to form malonyl-CoA.</text>
</comment>
<keyword evidence="12" id="KW-1185">Reference proteome</keyword>
<dbReference type="Proteomes" id="UP000628736">
    <property type="component" value="Unassembled WGS sequence"/>
</dbReference>
<dbReference type="UniPathway" id="UPA00094"/>
<organism evidence="11 12">
    <name type="scientific">Flintibacter hominis</name>
    <dbReference type="NCBI Taxonomy" id="2763048"/>
    <lineage>
        <taxon>Bacteria</taxon>
        <taxon>Bacillati</taxon>
        <taxon>Bacillota</taxon>
        <taxon>Clostridia</taxon>
        <taxon>Eubacteriales</taxon>
        <taxon>Flintibacter</taxon>
    </lineage>
</organism>
<dbReference type="PROSITE" id="PS00188">
    <property type="entry name" value="BIOTIN"/>
    <property type="match status" value="1"/>
</dbReference>
<evidence type="ECO:0000313" key="12">
    <source>
        <dbReference type="Proteomes" id="UP000628736"/>
    </source>
</evidence>
<feature type="region of interest" description="Disordered" evidence="9">
    <location>
        <begin position="34"/>
        <end position="69"/>
    </location>
</feature>
<evidence type="ECO:0000256" key="2">
    <source>
        <dbReference type="ARBA" id="ARBA00017562"/>
    </source>
</evidence>
<dbReference type="GO" id="GO:0009317">
    <property type="term" value="C:acetyl-CoA carboxylase complex"/>
    <property type="evidence" value="ECO:0007669"/>
    <property type="project" value="InterPro"/>
</dbReference>
<evidence type="ECO:0000256" key="4">
    <source>
        <dbReference type="ARBA" id="ARBA00022832"/>
    </source>
</evidence>
<evidence type="ECO:0000256" key="3">
    <source>
        <dbReference type="ARBA" id="ARBA00022516"/>
    </source>
</evidence>
<dbReference type="Pfam" id="PF00364">
    <property type="entry name" value="Biotin_lipoyl"/>
    <property type="match status" value="1"/>
</dbReference>
<evidence type="ECO:0000256" key="6">
    <source>
        <dbReference type="ARBA" id="ARBA00023160"/>
    </source>
</evidence>
<evidence type="ECO:0000259" key="10">
    <source>
        <dbReference type="PROSITE" id="PS50968"/>
    </source>
</evidence>
<evidence type="ECO:0000256" key="5">
    <source>
        <dbReference type="ARBA" id="ARBA00023098"/>
    </source>
</evidence>
<dbReference type="PROSITE" id="PS50968">
    <property type="entry name" value="BIOTINYL_LIPOYL"/>
    <property type="match status" value="1"/>
</dbReference>
<feature type="domain" description="Lipoyl-binding" evidence="10">
    <location>
        <begin position="65"/>
        <end position="141"/>
    </location>
</feature>
<protein>
    <recommendedName>
        <fullName evidence="2 8">Biotin carboxyl carrier protein of acetyl-CoA carboxylase</fullName>
    </recommendedName>
</protein>
<dbReference type="Gene3D" id="2.40.50.100">
    <property type="match status" value="1"/>
</dbReference>
<dbReference type="PRINTS" id="PR01071">
    <property type="entry name" value="ACOABIOTINCC"/>
</dbReference>
<dbReference type="InterPro" id="IPR011053">
    <property type="entry name" value="Single_hybrid_motif"/>
</dbReference>
<dbReference type="CDD" id="cd06850">
    <property type="entry name" value="biotinyl_domain"/>
    <property type="match status" value="1"/>
</dbReference>
<keyword evidence="7 8" id="KW-0092">Biotin</keyword>
<dbReference type="PANTHER" id="PTHR45266">
    <property type="entry name" value="OXALOACETATE DECARBOXYLASE ALPHA CHAIN"/>
    <property type="match status" value="1"/>
</dbReference>
<evidence type="ECO:0000256" key="1">
    <source>
        <dbReference type="ARBA" id="ARBA00005194"/>
    </source>
</evidence>
<comment type="caution">
    <text evidence="11">The sequence shown here is derived from an EMBL/GenBank/DDBJ whole genome shotgun (WGS) entry which is preliminary data.</text>
</comment>